<dbReference type="InterPro" id="IPR039261">
    <property type="entry name" value="FNR_nucleotide-bd"/>
</dbReference>
<dbReference type="CDD" id="cd00207">
    <property type="entry name" value="fer2"/>
    <property type="match status" value="1"/>
</dbReference>
<comment type="cofactor">
    <cofactor evidence="1">
        <name>FMN</name>
        <dbReference type="ChEBI" id="CHEBI:58210"/>
    </cofactor>
</comment>
<keyword evidence="7" id="KW-0408">Iron</keyword>
<feature type="domain" description="FAD-binding FR-type" evidence="10">
    <location>
        <begin position="8"/>
        <end position="109"/>
    </location>
</feature>
<keyword evidence="12" id="KW-1185">Reference proteome</keyword>
<comment type="caution">
    <text evidence="11">The sequence shown here is derived from an EMBL/GenBank/DDBJ whole genome shotgun (WGS) entry which is preliminary data.</text>
</comment>
<evidence type="ECO:0000259" key="10">
    <source>
        <dbReference type="PROSITE" id="PS51384"/>
    </source>
</evidence>
<evidence type="ECO:0000256" key="2">
    <source>
        <dbReference type="ARBA" id="ARBA00022630"/>
    </source>
</evidence>
<keyword evidence="2" id="KW-0285">Flavoprotein</keyword>
<evidence type="ECO:0000313" key="11">
    <source>
        <dbReference type="EMBL" id="RRS06427.1"/>
    </source>
</evidence>
<keyword evidence="8" id="KW-0411">Iron-sulfur</keyword>
<dbReference type="SUPFAM" id="SSF63380">
    <property type="entry name" value="Riboflavin synthase domain-like"/>
    <property type="match status" value="1"/>
</dbReference>
<dbReference type="Proteomes" id="UP000269265">
    <property type="component" value="Unassembled WGS sequence"/>
</dbReference>
<keyword evidence="5" id="KW-0479">Metal-binding</keyword>
<dbReference type="InterPro" id="IPR036010">
    <property type="entry name" value="2Fe-2S_ferredoxin-like_sf"/>
</dbReference>
<feature type="domain" description="2Fe-2S ferredoxin-type" evidence="9">
    <location>
        <begin position="243"/>
        <end position="328"/>
    </location>
</feature>
<dbReference type="Gene3D" id="3.40.50.80">
    <property type="entry name" value="Nucleotide-binding domain of ferredoxin-NADP reductase (FNR) module"/>
    <property type="match status" value="1"/>
</dbReference>
<dbReference type="EMBL" id="RSED01000001">
    <property type="protein sequence ID" value="RRS06427.1"/>
    <property type="molecule type" value="Genomic_DNA"/>
</dbReference>
<dbReference type="PROSITE" id="PS00197">
    <property type="entry name" value="2FE2S_FER_1"/>
    <property type="match status" value="1"/>
</dbReference>
<keyword evidence="6" id="KW-0560">Oxidoreductase</keyword>
<name>A0A426VHR0_9BURK</name>
<evidence type="ECO:0000313" key="12">
    <source>
        <dbReference type="Proteomes" id="UP000269265"/>
    </source>
</evidence>
<dbReference type="InterPro" id="IPR017927">
    <property type="entry name" value="FAD-bd_FR_type"/>
</dbReference>
<dbReference type="GO" id="GO:0046872">
    <property type="term" value="F:metal ion binding"/>
    <property type="evidence" value="ECO:0007669"/>
    <property type="project" value="UniProtKB-KW"/>
</dbReference>
<sequence length="328" mass="35046">MPNATLPADPREVRVVARHALADGIAGFDLQALDGLPLPPFTAGAHIDVHTPAGAVRPYSLWGAPAEGRYRIAVQLEAGGRGGSVSMHRDVQEGTVLRIGQTRNQFCLDEAAPRSLLLAGGIGITPLLSMAHRLHELGAGFALHHCTRNRASAAFAQALREAPFASRVRHHHDDEPATALDIDQLLSDAAAGTHLYVCGPQGFMDAALSAARRLGWDDNRLHQEHFAAPAGTASADTGGDRAFMVRLQRSQRLIPVAARQTLVEALAAHGVLIPVSCEQGLCGTCETRVLEGDIDHRDVHLSPREQALNDRLMACCSRARSACLVLDL</sequence>
<reference evidence="11 12" key="1">
    <citation type="submission" date="2018-12" db="EMBL/GenBank/DDBJ databases">
        <title>The whole draft genome of Aquabacterium sp. SJQ9.</title>
        <authorList>
            <person name="Sun L."/>
            <person name="Gao X."/>
            <person name="Chen W."/>
            <person name="Huang K."/>
        </authorList>
    </citation>
    <scope>NUCLEOTIDE SEQUENCE [LARGE SCALE GENOMIC DNA]</scope>
    <source>
        <strain evidence="11 12">SJQ9</strain>
    </source>
</reference>
<dbReference type="GO" id="GO:0051537">
    <property type="term" value="F:2 iron, 2 sulfur cluster binding"/>
    <property type="evidence" value="ECO:0007669"/>
    <property type="project" value="UniProtKB-KW"/>
</dbReference>
<keyword evidence="3" id="KW-0288">FMN</keyword>
<dbReference type="AlphaFoldDB" id="A0A426VHR0"/>
<dbReference type="InterPro" id="IPR054582">
    <property type="entry name" value="DmmA-like_N"/>
</dbReference>
<gene>
    <name evidence="11" type="ORF">EIP75_00555</name>
</gene>
<dbReference type="InterPro" id="IPR001041">
    <property type="entry name" value="2Fe-2S_ferredoxin-type"/>
</dbReference>
<dbReference type="InterPro" id="IPR017938">
    <property type="entry name" value="Riboflavin_synthase-like_b-brl"/>
</dbReference>
<evidence type="ECO:0000256" key="8">
    <source>
        <dbReference type="ARBA" id="ARBA00023014"/>
    </source>
</evidence>
<evidence type="ECO:0000256" key="4">
    <source>
        <dbReference type="ARBA" id="ARBA00022714"/>
    </source>
</evidence>
<accession>A0A426VHR0</accession>
<evidence type="ECO:0000256" key="7">
    <source>
        <dbReference type="ARBA" id="ARBA00023004"/>
    </source>
</evidence>
<evidence type="ECO:0000259" key="9">
    <source>
        <dbReference type="PROSITE" id="PS51085"/>
    </source>
</evidence>
<dbReference type="SUPFAM" id="SSF52343">
    <property type="entry name" value="Ferredoxin reductase-like, C-terminal NADP-linked domain"/>
    <property type="match status" value="1"/>
</dbReference>
<dbReference type="PANTHER" id="PTHR47354:SF1">
    <property type="entry name" value="CARNITINE MONOOXYGENASE REDUCTASE SUBUNIT"/>
    <property type="match status" value="1"/>
</dbReference>
<dbReference type="Pfam" id="PF00111">
    <property type="entry name" value="Fer2"/>
    <property type="match status" value="1"/>
</dbReference>
<dbReference type="Gene3D" id="2.40.30.10">
    <property type="entry name" value="Translation factors"/>
    <property type="match status" value="1"/>
</dbReference>
<evidence type="ECO:0000256" key="3">
    <source>
        <dbReference type="ARBA" id="ARBA00022643"/>
    </source>
</evidence>
<dbReference type="InterPro" id="IPR012675">
    <property type="entry name" value="Beta-grasp_dom_sf"/>
</dbReference>
<dbReference type="Pfam" id="PF22290">
    <property type="entry name" value="DmmA-like_N"/>
    <property type="match status" value="1"/>
</dbReference>
<dbReference type="InterPro" id="IPR050415">
    <property type="entry name" value="MRET"/>
</dbReference>
<dbReference type="SUPFAM" id="SSF54292">
    <property type="entry name" value="2Fe-2S ferredoxin-like"/>
    <property type="match status" value="1"/>
</dbReference>
<protein>
    <submittedName>
        <fullName evidence="11">Oxidoreductase</fullName>
    </submittedName>
</protein>
<dbReference type="PROSITE" id="PS51085">
    <property type="entry name" value="2FE2S_FER_2"/>
    <property type="match status" value="1"/>
</dbReference>
<dbReference type="CDD" id="cd06185">
    <property type="entry name" value="PDR_like"/>
    <property type="match status" value="1"/>
</dbReference>
<proteinExistence type="predicted"/>
<dbReference type="OrthoDB" id="544091at2"/>
<evidence type="ECO:0000256" key="5">
    <source>
        <dbReference type="ARBA" id="ARBA00022723"/>
    </source>
</evidence>
<dbReference type="Gene3D" id="3.10.20.30">
    <property type="match status" value="1"/>
</dbReference>
<organism evidence="11 12">
    <name type="scientific">Aquabacterium soli</name>
    <dbReference type="NCBI Taxonomy" id="2493092"/>
    <lineage>
        <taxon>Bacteria</taxon>
        <taxon>Pseudomonadati</taxon>
        <taxon>Pseudomonadota</taxon>
        <taxon>Betaproteobacteria</taxon>
        <taxon>Burkholderiales</taxon>
        <taxon>Aquabacterium</taxon>
    </lineage>
</organism>
<dbReference type="PRINTS" id="PR00409">
    <property type="entry name" value="PHDIOXRDTASE"/>
</dbReference>
<dbReference type="PANTHER" id="PTHR47354">
    <property type="entry name" value="NADH OXIDOREDUCTASE HCR"/>
    <property type="match status" value="1"/>
</dbReference>
<keyword evidence="4" id="KW-0001">2Fe-2S</keyword>
<evidence type="ECO:0000256" key="6">
    <source>
        <dbReference type="ARBA" id="ARBA00023002"/>
    </source>
</evidence>
<dbReference type="GO" id="GO:0016491">
    <property type="term" value="F:oxidoreductase activity"/>
    <property type="evidence" value="ECO:0007669"/>
    <property type="project" value="UniProtKB-KW"/>
</dbReference>
<dbReference type="InterPro" id="IPR006058">
    <property type="entry name" value="2Fe2S_fd_BS"/>
</dbReference>
<dbReference type="PROSITE" id="PS51384">
    <property type="entry name" value="FAD_FR"/>
    <property type="match status" value="1"/>
</dbReference>
<evidence type="ECO:0000256" key="1">
    <source>
        <dbReference type="ARBA" id="ARBA00001917"/>
    </source>
</evidence>